<comment type="caution">
    <text evidence="4">The sequence shown here is derived from an EMBL/GenBank/DDBJ whole genome shotgun (WGS) entry which is preliminary data.</text>
</comment>
<evidence type="ECO:0000256" key="2">
    <source>
        <dbReference type="SAM" id="MobiDB-lite"/>
    </source>
</evidence>
<dbReference type="InterPro" id="IPR040138">
    <property type="entry name" value="MIER/MTA"/>
</dbReference>
<dbReference type="GO" id="GO:0042826">
    <property type="term" value="F:histone deacetylase binding"/>
    <property type="evidence" value="ECO:0007669"/>
    <property type="project" value="TreeGrafter"/>
</dbReference>
<accession>D3B3T4</accession>
<dbReference type="InParanoid" id="D3B3T4"/>
<dbReference type="OMA" id="NHIATHW"/>
<feature type="compositionally biased region" description="Low complexity" evidence="2">
    <location>
        <begin position="45"/>
        <end position="82"/>
    </location>
</feature>
<feature type="compositionally biased region" description="Low complexity" evidence="2">
    <location>
        <begin position="12"/>
        <end position="24"/>
    </location>
</feature>
<name>D3B3T4_HETP5</name>
<evidence type="ECO:0000256" key="1">
    <source>
        <dbReference type="ARBA" id="ARBA00023242"/>
    </source>
</evidence>
<evidence type="ECO:0000313" key="4">
    <source>
        <dbReference type="EMBL" id="EFA83982.1"/>
    </source>
</evidence>
<keyword evidence="1" id="KW-0539">Nucleus</keyword>
<dbReference type="Gene3D" id="1.10.10.60">
    <property type="entry name" value="Homeodomain-like"/>
    <property type="match status" value="1"/>
</dbReference>
<dbReference type="RefSeq" id="XP_020436099.1">
    <property type="nucleotide sequence ID" value="XM_020574027.1"/>
</dbReference>
<feature type="compositionally biased region" description="Acidic residues" evidence="2">
    <location>
        <begin position="166"/>
        <end position="184"/>
    </location>
</feature>
<dbReference type="PANTHER" id="PTHR10865">
    <property type="entry name" value="METASTASIS-ASSOCIATED PROTEIN AND MESODERM INDUCTION EARLY RESPONSE PROTEIN"/>
    <property type="match status" value="1"/>
</dbReference>
<gene>
    <name evidence="4" type="ORF">PPL_03055</name>
</gene>
<feature type="compositionally biased region" description="Basic residues" evidence="2">
    <location>
        <begin position="83"/>
        <end position="95"/>
    </location>
</feature>
<feature type="compositionally biased region" description="Basic and acidic residues" evidence="2">
    <location>
        <begin position="216"/>
        <end position="226"/>
    </location>
</feature>
<dbReference type="GO" id="GO:0003714">
    <property type="term" value="F:transcription corepressor activity"/>
    <property type="evidence" value="ECO:0007669"/>
    <property type="project" value="TreeGrafter"/>
</dbReference>
<organism evidence="4 5">
    <name type="scientific">Heterostelium pallidum (strain ATCC 26659 / Pp 5 / PN500)</name>
    <name type="common">Cellular slime mold</name>
    <name type="synonym">Polysphondylium pallidum</name>
    <dbReference type="NCBI Taxonomy" id="670386"/>
    <lineage>
        <taxon>Eukaryota</taxon>
        <taxon>Amoebozoa</taxon>
        <taxon>Evosea</taxon>
        <taxon>Eumycetozoa</taxon>
        <taxon>Dictyostelia</taxon>
        <taxon>Acytosteliales</taxon>
        <taxon>Acytosteliaceae</taxon>
        <taxon>Heterostelium</taxon>
    </lineage>
</organism>
<dbReference type="InterPro" id="IPR000949">
    <property type="entry name" value="ELM2_dom"/>
</dbReference>
<dbReference type="EMBL" id="ADBJ01000010">
    <property type="protein sequence ID" value="EFA83982.1"/>
    <property type="molecule type" value="Genomic_DNA"/>
</dbReference>
<evidence type="ECO:0000259" key="3">
    <source>
        <dbReference type="PROSITE" id="PS51156"/>
    </source>
</evidence>
<feature type="compositionally biased region" description="Low complexity" evidence="2">
    <location>
        <begin position="199"/>
        <end position="212"/>
    </location>
</feature>
<keyword evidence="5" id="KW-1185">Reference proteome</keyword>
<dbReference type="PANTHER" id="PTHR10865:SF28">
    <property type="entry name" value="ELM2 DOMAIN-CONTAINING PROTEIN"/>
    <property type="match status" value="1"/>
</dbReference>
<feature type="region of interest" description="Disordered" evidence="2">
    <location>
        <begin position="1"/>
        <end position="107"/>
    </location>
</feature>
<protein>
    <recommendedName>
        <fullName evidence="3">ELM2 domain-containing protein</fullName>
    </recommendedName>
</protein>
<feature type="compositionally biased region" description="Basic and acidic residues" evidence="2">
    <location>
        <begin position="295"/>
        <end position="317"/>
    </location>
</feature>
<feature type="compositionally biased region" description="Basic and acidic residues" evidence="2">
    <location>
        <begin position="274"/>
        <end position="289"/>
    </location>
</feature>
<dbReference type="GeneID" id="31358578"/>
<dbReference type="Proteomes" id="UP000001396">
    <property type="component" value="Unassembled WGS sequence"/>
</dbReference>
<evidence type="ECO:0000313" key="5">
    <source>
        <dbReference type="Proteomes" id="UP000001396"/>
    </source>
</evidence>
<dbReference type="GO" id="GO:0000122">
    <property type="term" value="P:negative regulation of transcription by RNA polymerase II"/>
    <property type="evidence" value="ECO:0007669"/>
    <property type="project" value="TreeGrafter"/>
</dbReference>
<dbReference type="STRING" id="670386.D3B3T4"/>
<dbReference type="AlphaFoldDB" id="D3B3T4"/>
<sequence>MINIPQDELVMTKSKGTKTTNSNNHIPKQKKIKEKEEFINDNRSISKTKSKSSSNNNTYNSSSINKQKESSSSSSSPTSTRSGTKKGRKSGRGKKSGKDKGNNDYDLDSVSLVGEELLESDNSVLYNEVLIVDDDCIIVGDTEEDCNTAVSDSQKSYIPFIKMEMNDDNNDKDKDDDDDDDDITNAELYTQPLKKQKLENNTNKEIVNNKNNSYGSKDRKEKDNKSKSNANNNKSSDNDNYNSSNDNDSDSSSNDSSDNSNSDDNNDNNNNNFNKDKNDKTNDKNDNNDKNSQNKYKEMKVDQVKEEEVEEKEYVDKDYEDDDDYEDDVIDARLLDAEVLYNSDEDKIPNDAEYDEDTDYLNMSNANDDHHSQSETDEYYERVKAEIPEYLGPLVTSSAHNQESNEFFIQRDQLVFDPYKLEQSEIERFLSEARKIFTKTSEEIKWIGITDQNVTVNRIPDESLLKILHDYNYSVDDALASIDFTTYQNTTPCLIDHLNQTWSTKDKEIFKNNFRSTGTIDLNRLHLSLVNKSRSDVLEYYYHWKTTQEYRSIKRKIISNTYRYERDLLNIYKKKNQSVTTTFSIFTELDSGN</sequence>
<dbReference type="PROSITE" id="PS51156">
    <property type="entry name" value="ELM2"/>
    <property type="match status" value="1"/>
</dbReference>
<feature type="compositionally biased region" description="Low complexity" evidence="2">
    <location>
        <begin position="227"/>
        <end position="273"/>
    </location>
</feature>
<feature type="region of interest" description="Disordered" evidence="2">
    <location>
        <begin position="164"/>
        <end position="325"/>
    </location>
</feature>
<feature type="domain" description="ELM2" evidence="3">
    <location>
        <begin position="372"/>
        <end position="486"/>
    </location>
</feature>
<dbReference type="GO" id="GO:0005654">
    <property type="term" value="C:nucleoplasm"/>
    <property type="evidence" value="ECO:0007669"/>
    <property type="project" value="TreeGrafter"/>
</dbReference>
<proteinExistence type="predicted"/>
<reference evidence="4 5" key="1">
    <citation type="journal article" date="2011" name="Genome Res.">
        <title>Phylogeny-wide analysis of social amoeba genomes highlights ancient origins for complex intercellular communication.</title>
        <authorList>
            <person name="Heidel A.J."/>
            <person name="Lawal H.M."/>
            <person name="Felder M."/>
            <person name="Schilde C."/>
            <person name="Helps N.R."/>
            <person name="Tunggal B."/>
            <person name="Rivero F."/>
            <person name="John U."/>
            <person name="Schleicher M."/>
            <person name="Eichinger L."/>
            <person name="Platzer M."/>
            <person name="Noegel A.A."/>
            <person name="Schaap P."/>
            <person name="Gloeckner G."/>
        </authorList>
    </citation>
    <scope>NUCLEOTIDE SEQUENCE [LARGE SCALE GENOMIC DNA]</scope>
    <source>
        <strain evidence="5">ATCC 26659 / Pp 5 / PN500</strain>
    </source>
</reference>